<dbReference type="AlphaFoldDB" id="A0A8C4VGB6"/>
<dbReference type="GO" id="GO:0005576">
    <property type="term" value="C:extracellular region"/>
    <property type="evidence" value="ECO:0007669"/>
    <property type="project" value="UniProtKB-SubCell"/>
</dbReference>
<sequence length="304" mass="35383">MGDFDLICCLWTIFIAIWILAQKTRFKTFRKYGRSYIAASYVKFVESAGARVVPIRLYRSEKEYDKLFQSINGVLFPGGGAMHINMYLNYSMSTRFLTFLLLIFKSNDKIDYFPVWGTCLGHQALTYFTSEKNLLVRTKTGNISLPLTFTTAAKDSRMFQNFPDDLLQKLATEPLTAHFHKWSLSMKDFRKNEKLRNFYKVLTTNTDGKIEFASTMEGTYKYPFYGVQWHPEKNPFEWKNVSGIPHSPSAVKVTYYLADFLVNEARKSLHHFPSKDEEAEALIYNYVPVFSSAFSVYQQIYFFA</sequence>
<dbReference type="PANTHER" id="PTHR11315:SF20">
    <property type="entry name" value="GAMMA-GLUTAMYL HYDROLASE"/>
    <property type="match status" value="1"/>
</dbReference>
<proteinExistence type="inferred from homology"/>
<evidence type="ECO:0000256" key="7">
    <source>
        <dbReference type="PROSITE-ProRule" id="PRU00607"/>
    </source>
</evidence>
<dbReference type="EC" id="3.4.19.9" evidence="7"/>
<dbReference type="InterPro" id="IPR029062">
    <property type="entry name" value="Class_I_gatase-like"/>
</dbReference>
<gene>
    <name evidence="8" type="primary">LOC115646818</name>
</gene>
<dbReference type="GO" id="GO:0034722">
    <property type="term" value="F:gamma-glutamyl-peptidase activity"/>
    <property type="evidence" value="ECO:0007669"/>
    <property type="project" value="UniProtKB-UniRule"/>
</dbReference>
<evidence type="ECO:0000313" key="8">
    <source>
        <dbReference type="Ensembl" id="ENSGEVP00005001571.1"/>
    </source>
</evidence>
<dbReference type="PANTHER" id="PTHR11315">
    <property type="entry name" value="PROTEASE FAMILY C26 GAMMA-GLUTAMYL HYDROLASE"/>
    <property type="match status" value="1"/>
</dbReference>
<feature type="active site" evidence="7">
    <location>
        <position position="230"/>
    </location>
</feature>
<evidence type="ECO:0000256" key="6">
    <source>
        <dbReference type="PIRSR" id="PIRSR615527-1"/>
    </source>
</evidence>
<dbReference type="GeneTree" id="ENSGT00490000043388"/>
<dbReference type="PROSITE" id="PS51273">
    <property type="entry name" value="GATASE_TYPE_1"/>
    <property type="match status" value="1"/>
</dbReference>
<comment type="catalytic activity">
    <reaction evidence="7">
        <text>(6S)-5,6,7,8-tetrahydrofolyl-(gamma-L-Glu)(n) + (n-1) H2O = (6S)-5,6,7,8-tetrahydrofolate + (n-1) L-glutamate</text>
        <dbReference type="Rhea" id="RHEA:56784"/>
        <dbReference type="Rhea" id="RHEA-COMP:14738"/>
        <dbReference type="ChEBI" id="CHEBI:15377"/>
        <dbReference type="ChEBI" id="CHEBI:29985"/>
        <dbReference type="ChEBI" id="CHEBI:57453"/>
        <dbReference type="ChEBI" id="CHEBI:141005"/>
        <dbReference type="EC" id="3.4.19.9"/>
    </reaction>
</comment>
<protein>
    <recommendedName>
        <fullName evidence="7">folate gamma-glutamyl hydrolase</fullName>
        <ecNumber evidence="7">3.4.19.9</ecNumber>
    </recommendedName>
</protein>
<evidence type="ECO:0000256" key="5">
    <source>
        <dbReference type="ARBA" id="ARBA00022801"/>
    </source>
</evidence>
<reference evidence="8" key="1">
    <citation type="submission" date="2019-06" db="EMBL/GenBank/DDBJ databases">
        <title>G10K-VGP Goodes thornscrub tortoise genome, primary haplotype.</title>
        <authorList>
            <person name="Murphy B."/>
            <person name="Edwards T."/>
            <person name="Rhie A."/>
            <person name="Koren S."/>
            <person name="Phillippy A."/>
            <person name="Fedrigo O."/>
            <person name="Haase B."/>
            <person name="Mountcastle J."/>
            <person name="Lewin H."/>
            <person name="Damas J."/>
            <person name="Howe K."/>
            <person name="Formenti G."/>
            <person name="Myers G."/>
            <person name="Durbin R."/>
            <person name="Jarvis E.D."/>
        </authorList>
    </citation>
    <scope>NUCLEOTIDE SEQUENCE [LARGE SCALE GENOMIC DNA]</scope>
</reference>
<dbReference type="GO" id="GO:0005773">
    <property type="term" value="C:vacuole"/>
    <property type="evidence" value="ECO:0007669"/>
    <property type="project" value="TreeGrafter"/>
</dbReference>
<dbReference type="SUPFAM" id="SSF52317">
    <property type="entry name" value="Class I glutamine amidotransferase-like"/>
    <property type="match status" value="1"/>
</dbReference>
<evidence type="ECO:0000256" key="2">
    <source>
        <dbReference type="ARBA" id="ARBA00011083"/>
    </source>
</evidence>
<feature type="active site" description="Proton donor" evidence="6">
    <location>
        <position position="230"/>
    </location>
</feature>
<keyword evidence="3" id="KW-0964">Secreted</keyword>
<keyword evidence="5 7" id="KW-0378">Hydrolase</keyword>
<accession>A0A8C4VGB6</accession>
<reference evidence="8" key="2">
    <citation type="submission" date="2025-08" db="UniProtKB">
        <authorList>
            <consortium name="Ensembl"/>
        </authorList>
    </citation>
    <scope>IDENTIFICATION</scope>
</reference>
<dbReference type="FunFam" id="3.40.50.880:FF:000024">
    <property type="entry name" value="Folate gamma-glutamyl hydrolase"/>
    <property type="match status" value="1"/>
</dbReference>
<comment type="subcellular location">
    <subcellularLocation>
        <location evidence="1">Secreted</location>
        <location evidence="1">Extracellular space</location>
    </subcellularLocation>
</comment>
<comment type="similarity">
    <text evidence="2">Belongs to the peptidase C26 family.</text>
</comment>
<dbReference type="Proteomes" id="UP000694390">
    <property type="component" value="Chromosome 2"/>
</dbReference>
<dbReference type="InterPro" id="IPR015527">
    <property type="entry name" value="Pept_C26_g-glut_hydrolase"/>
</dbReference>
<evidence type="ECO:0000256" key="1">
    <source>
        <dbReference type="ARBA" id="ARBA00004239"/>
    </source>
</evidence>
<name>A0A8C4VGB6_9SAUR</name>
<dbReference type="PROSITE" id="PS51275">
    <property type="entry name" value="PEPTIDASE_C26_GGH"/>
    <property type="match status" value="1"/>
</dbReference>
<feature type="active site" description="Nucleophile" evidence="6 7">
    <location>
        <position position="119"/>
    </location>
</feature>
<evidence type="ECO:0000256" key="3">
    <source>
        <dbReference type="ARBA" id="ARBA00022525"/>
    </source>
</evidence>
<dbReference type="GO" id="GO:0046900">
    <property type="term" value="P:tetrahydrofolylpolyglutamate metabolic process"/>
    <property type="evidence" value="ECO:0007669"/>
    <property type="project" value="TreeGrafter"/>
</dbReference>
<evidence type="ECO:0000256" key="4">
    <source>
        <dbReference type="ARBA" id="ARBA00022729"/>
    </source>
</evidence>
<dbReference type="InterPro" id="IPR011697">
    <property type="entry name" value="Peptidase_C26"/>
</dbReference>
<evidence type="ECO:0000313" key="9">
    <source>
        <dbReference type="Proteomes" id="UP000694390"/>
    </source>
</evidence>
<keyword evidence="4" id="KW-0732">Signal</keyword>
<dbReference type="Ensembl" id="ENSGEVT00005001658.1">
    <property type="protein sequence ID" value="ENSGEVP00005001571.1"/>
    <property type="gene ID" value="ENSGEVG00005001182.1"/>
</dbReference>
<reference evidence="8" key="3">
    <citation type="submission" date="2025-09" db="UniProtKB">
        <authorList>
            <consortium name="Ensembl"/>
        </authorList>
    </citation>
    <scope>IDENTIFICATION</scope>
</reference>
<keyword evidence="9" id="KW-1185">Reference proteome</keyword>
<dbReference type="Pfam" id="PF07722">
    <property type="entry name" value="Peptidase_C26"/>
    <property type="match status" value="1"/>
</dbReference>
<dbReference type="Gene3D" id="3.40.50.880">
    <property type="match status" value="1"/>
</dbReference>
<organism evidence="8 9">
    <name type="scientific">Gopherus evgoodei</name>
    <name type="common">Goodes thornscrub tortoise</name>
    <dbReference type="NCBI Taxonomy" id="1825980"/>
    <lineage>
        <taxon>Eukaryota</taxon>
        <taxon>Metazoa</taxon>
        <taxon>Chordata</taxon>
        <taxon>Craniata</taxon>
        <taxon>Vertebrata</taxon>
        <taxon>Euteleostomi</taxon>
        <taxon>Archelosauria</taxon>
        <taxon>Testudinata</taxon>
        <taxon>Testudines</taxon>
        <taxon>Cryptodira</taxon>
        <taxon>Durocryptodira</taxon>
        <taxon>Testudinoidea</taxon>
        <taxon>Testudinidae</taxon>
        <taxon>Gopherus</taxon>
    </lineage>
</organism>